<feature type="transmembrane region" description="Helical" evidence="1">
    <location>
        <begin position="55"/>
        <end position="75"/>
    </location>
</feature>
<keyword evidence="1" id="KW-1133">Transmembrane helix</keyword>
<dbReference type="EMBL" id="CP045571">
    <property type="protein sequence ID" value="QFX97045.1"/>
    <property type="molecule type" value="Genomic_DNA"/>
</dbReference>
<keyword evidence="1" id="KW-0812">Transmembrane</keyword>
<dbReference type="AlphaFoldDB" id="A0A5P9XSJ1"/>
<evidence type="ECO:0000256" key="1">
    <source>
        <dbReference type="SAM" id="Phobius"/>
    </source>
</evidence>
<dbReference type="Proteomes" id="UP000363590">
    <property type="component" value="Chromosome"/>
</dbReference>
<keyword evidence="1" id="KW-0472">Membrane</keyword>
<organism evidence="2 3">
    <name type="scientific">Acidithiobacillus thiooxidans ATCC 19377</name>
    <dbReference type="NCBI Taxonomy" id="637390"/>
    <lineage>
        <taxon>Bacteria</taxon>
        <taxon>Pseudomonadati</taxon>
        <taxon>Pseudomonadota</taxon>
        <taxon>Acidithiobacillia</taxon>
        <taxon>Acidithiobacillales</taxon>
        <taxon>Acidithiobacillaceae</taxon>
        <taxon>Acidithiobacillus</taxon>
    </lineage>
</organism>
<name>A0A5P9XSJ1_ACITH</name>
<reference evidence="2 3" key="1">
    <citation type="submission" date="2019-10" db="EMBL/GenBank/DDBJ databases">
        <authorList>
            <person name="Wang R."/>
        </authorList>
    </citation>
    <scope>NUCLEOTIDE SEQUENCE [LARGE SCALE GENOMIC DNA]</scope>
    <source>
        <strain evidence="2 3">ATCC 19377</strain>
    </source>
</reference>
<proteinExistence type="predicted"/>
<protein>
    <submittedName>
        <fullName evidence="2">Uncharacterized protein</fullName>
    </submittedName>
</protein>
<dbReference type="KEGG" id="atx:GCD22_02908"/>
<gene>
    <name evidence="2" type="ORF">GCD22_02908</name>
</gene>
<sequence>MFSRIKRWHEGKKMHYQTMASGCSWTTASFLFPMPSSRGSNKPQLSKSPRLNGNLLLIFIGPCLMLTLQLNLSAIQLRSH</sequence>
<evidence type="ECO:0000313" key="3">
    <source>
        <dbReference type="Proteomes" id="UP000363590"/>
    </source>
</evidence>
<accession>A0A5P9XSJ1</accession>
<evidence type="ECO:0000313" key="2">
    <source>
        <dbReference type="EMBL" id="QFX97045.1"/>
    </source>
</evidence>